<proteinExistence type="predicted"/>
<feature type="region of interest" description="Disordered" evidence="1">
    <location>
        <begin position="97"/>
        <end position="141"/>
    </location>
</feature>
<name>A0A7S2SQI7_9STRA</name>
<feature type="region of interest" description="Disordered" evidence="1">
    <location>
        <begin position="380"/>
        <end position="412"/>
    </location>
</feature>
<dbReference type="EMBL" id="HBHK01025682">
    <property type="protein sequence ID" value="CAD9705175.1"/>
    <property type="molecule type" value="Transcribed_RNA"/>
</dbReference>
<sequence length="412" mass="46707">MLATMDHYPMQHFAVEHHNLSSSGDLRDATVNQQQQQRGNLREFQEEEIDFITAALLTCDNDKSCELGIASLSIEAKEPETNTQKYRTSPIYSMSSPWRADNRFGTGELSNAPSTRDIRQYQTSPDPRTDTETLTPPKETSAESFKRLIKYTFSGGFLGSHSSTPVPTGNNVNFAIPSSQKRMEKKRKSSDPRRDAPQNNSKTLGSRTYSGRTLIRVNSGGLLATSKRKCSVHDMKQEPLMGINEVIQIPEPASSTNKFRVSNLKTFFKKNKKPWQEIEERMILHFVYHFVDKDLKTISQIAQKCDIQRSTRAIDKKLKRLLNFEKWNTRVQADIQSTIQRICKEQEVDLSHSDIARIEAVKRRFGAATYPELIISLQGSPHTTSTHSVQKSSFDSHSSNESHNSSTGSWCD</sequence>
<organism evidence="2">
    <name type="scientific">Mucochytrium quahogii</name>
    <dbReference type="NCBI Taxonomy" id="96639"/>
    <lineage>
        <taxon>Eukaryota</taxon>
        <taxon>Sar</taxon>
        <taxon>Stramenopiles</taxon>
        <taxon>Bigyra</taxon>
        <taxon>Labyrinthulomycetes</taxon>
        <taxon>Thraustochytrida</taxon>
        <taxon>Thraustochytriidae</taxon>
        <taxon>Mucochytrium</taxon>
    </lineage>
</organism>
<feature type="compositionally biased region" description="Polar residues" evidence="1">
    <location>
        <begin position="380"/>
        <end position="391"/>
    </location>
</feature>
<feature type="compositionally biased region" description="Polar residues" evidence="1">
    <location>
        <begin position="108"/>
        <end position="126"/>
    </location>
</feature>
<reference evidence="2" key="1">
    <citation type="submission" date="2021-01" db="EMBL/GenBank/DDBJ databases">
        <authorList>
            <person name="Corre E."/>
            <person name="Pelletier E."/>
            <person name="Niang G."/>
            <person name="Scheremetjew M."/>
            <person name="Finn R."/>
            <person name="Kale V."/>
            <person name="Holt S."/>
            <person name="Cochrane G."/>
            <person name="Meng A."/>
            <person name="Brown T."/>
            <person name="Cohen L."/>
        </authorList>
    </citation>
    <scope>NUCLEOTIDE SEQUENCE</scope>
    <source>
        <strain evidence="2">NY070348D</strain>
    </source>
</reference>
<accession>A0A7S2SQI7</accession>
<feature type="compositionally biased region" description="Polar residues" evidence="1">
    <location>
        <begin position="197"/>
        <end position="210"/>
    </location>
</feature>
<feature type="compositionally biased region" description="Polar residues" evidence="1">
    <location>
        <begin position="161"/>
        <end position="180"/>
    </location>
</feature>
<evidence type="ECO:0000313" key="2">
    <source>
        <dbReference type="EMBL" id="CAD9705175.1"/>
    </source>
</evidence>
<feature type="region of interest" description="Disordered" evidence="1">
    <location>
        <begin position="161"/>
        <end position="210"/>
    </location>
</feature>
<gene>
    <name evidence="2" type="ORF">QSP1433_LOCUS16122</name>
</gene>
<protein>
    <submittedName>
        <fullName evidence="2">Uncharacterized protein</fullName>
    </submittedName>
</protein>
<feature type="compositionally biased region" description="Low complexity" evidence="1">
    <location>
        <begin position="392"/>
        <end position="412"/>
    </location>
</feature>
<evidence type="ECO:0000256" key="1">
    <source>
        <dbReference type="SAM" id="MobiDB-lite"/>
    </source>
</evidence>
<dbReference type="AlphaFoldDB" id="A0A7S2SQI7"/>